<accession>A0ABN8YG89</accession>
<organism evidence="2 3">
    <name type="scientific">Rangifer tarandus platyrhynchus</name>
    <name type="common">Svalbard reindeer</name>
    <dbReference type="NCBI Taxonomy" id="3082113"/>
    <lineage>
        <taxon>Eukaryota</taxon>
        <taxon>Metazoa</taxon>
        <taxon>Chordata</taxon>
        <taxon>Craniata</taxon>
        <taxon>Vertebrata</taxon>
        <taxon>Euteleostomi</taxon>
        <taxon>Mammalia</taxon>
        <taxon>Eutheria</taxon>
        <taxon>Laurasiatheria</taxon>
        <taxon>Artiodactyla</taxon>
        <taxon>Ruminantia</taxon>
        <taxon>Pecora</taxon>
        <taxon>Cervidae</taxon>
        <taxon>Odocoileinae</taxon>
        <taxon>Rangifer</taxon>
    </lineage>
</organism>
<feature type="region of interest" description="Disordered" evidence="1">
    <location>
        <begin position="19"/>
        <end position="148"/>
    </location>
</feature>
<feature type="compositionally biased region" description="Pro residues" evidence="1">
    <location>
        <begin position="34"/>
        <end position="49"/>
    </location>
</feature>
<dbReference type="Proteomes" id="UP001176941">
    <property type="component" value="Chromosome 2"/>
</dbReference>
<name>A0ABN8YG89_RANTA</name>
<sequence length="148" mass="14329">MGSGGASLGHRLHFPSGLEVVLQTERGRGVGALPPAPSGPHNPSSPPSPGAFLPGRGTQVRDAARSSHFGKCQARAAPGLLSTPAAPPSTPGSSSSSTPRVGRAGSGSPGAPAPAATGALEKAVRAGARHAGPELPAAASALEPPDHP</sequence>
<dbReference type="EMBL" id="OX459938">
    <property type="protein sequence ID" value="CAI9160549.1"/>
    <property type="molecule type" value="Genomic_DNA"/>
</dbReference>
<feature type="compositionally biased region" description="Low complexity" evidence="1">
    <location>
        <begin position="109"/>
        <end position="119"/>
    </location>
</feature>
<proteinExistence type="predicted"/>
<evidence type="ECO:0000313" key="2">
    <source>
        <dbReference type="EMBL" id="CAI9160549.1"/>
    </source>
</evidence>
<protein>
    <submittedName>
        <fullName evidence="2">Uncharacterized protein</fullName>
    </submittedName>
</protein>
<feature type="compositionally biased region" description="Low complexity" evidence="1">
    <location>
        <begin position="133"/>
        <end position="148"/>
    </location>
</feature>
<evidence type="ECO:0000256" key="1">
    <source>
        <dbReference type="SAM" id="MobiDB-lite"/>
    </source>
</evidence>
<evidence type="ECO:0000313" key="3">
    <source>
        <dbReference type="Proteomes" id="UP001176941"/>
    </source>
</evidence>
<reference evidence="2" key="1">
    <citation type="submission" date="2023-04" db="EMBL/GenBank/DDBJ databases">
        <authorList>
            <consortium name="ELIXIR-Norway"/>
        </authorList>
    </citation>
    <scope>NUCLEOTIDE SEQUENCE [LARGE SCALE GENOMIC DNA]</scope>
</reference>
<gene>
    <name evidence="2" type="ORF">MRATA1EN1_LOCUS9511</name>
</gene>
<keyword evidence="3" id="KW-1185">Reference proteome</keyword>